<keyword evidence="3" id="KW-1185">Reference proteome</keyword>
<evidence type="ECO:0000313" key="2">
    <source>
        <dbReference type="EMBL" id="TPP65461.1"/>
    </source>
</evidence>
<evidence type="ECO:0000313" key="3">
    <source>
        <dbReference type="Proteomes" id="UP000316759"/>
    </source>
</evidence>
<evidence type="ECO:0000256" key="1">
    <source>
        <dbReference type="SAM" id="SignalP"/>
    </source>
</evidence>
<comment type="caution">
    <text evidence="2">The sequence shown here is derived from an EMBL/GenBank/DDBJ whole genome shotgun (WGS) entry which is preliminary data.</text>
</comment>
<sequence>MAYGTRFLLVGLIITLVCDSEAVPFQTPIKNRDSVNFEIGFGHDQEHFAYSGPYESGFLPNLNTEQIMAEADFNPPVDALPVNPVITLQNDRVLCTLRKLIAFLEKLNSLWRWKHYNQNVEYRFLKDLIKLTRQLNDMV</sequence>
<organism evidence="2 3">
    <name type="scientific">Fasciola gigantica</name>
    <name type="common">Giant liver fluke</name>
    <dbReference type="NCBI Taxonomy" id="46835"/>
    <lineage>
        <taxon>Eukaryota</taxon>
        <taxon>Metazoa</taxon>
        <taxon>Spiralia</taxon>
        <taxon>Lophotrochozoa</taxon>
        <taxon>Platyhelminthes</taxon>
        <taxon>Trematoda</taxon>
        <taxon>Digenea</taxon>
        <taxon>Plagiorchiida</taxon>
        <taxon>Echinostomata</taxon>
        <taxon>Echinostomatoidea</taxon>
        <taxon>Fasciolidae</taxon>
        <taxon>Fasciola</taxon>
    </lineage>
</organism>
<feature type="chain" id="PRO_5021217242" evidence="1">
    <location>
        <begin position="23"/>
        <end position="139"/>
    </location>
</feature>
<dbReference type="EMBL" id="SUNJ01003146">
    <property type="protein sequence ID" value="TPP65461.1"/>
    <property type="molecule type" value="Genomic_DNA"/>
</dbReference>
<name>A0A504YZD0_FASGI</name>
<protein>
    <submittedName>
        <fullName evidence="2">Uncharacterized protein</fullName>
    </submittedName>
</protein>
<dbReference type="Proteomes" id="UP000316759">
    <property type="component" value="Unassembled WGS sequence"/>
</dbReference>
<accession>A0A504YZD0</accession>
<feature type="signal peptide" evidence="1">
    <location>
        <begin position="1"/>
        <end position="22"/>
    </location>
</feature>
<gene>
    <name evidence="2" type="ORF">FGIG_06252</name>
</gene>
<keyword evidence="1" id="KW-0732">Signal</keyword>
<reference evidence="2 3" key="1">
    <citation type="submission" date="2019-04" db="EMBL/GenBank/DDBJ databases">
        <title>Annotation for the trematode Fasciola gigantica.</title>
        <authorList>
            <person name="Choi Y.-J."/>
        </authorList>
    </citation>
    <scope>NUCLEOTIDE SEQUENCE [LARGE SCALE GENOMIC DNA]</scope>
    <source>
        <strain evidence="2">Uganda_cow_1</strain>
    </source>
</reference>
<proteinExistence type="predicted"/>
<dbReference type="AlphaFoldDB" id="A0A504YZD0"/>